<accession>A0A8D9C899</accession>
<organism evidence="1">
    <name type="scientific">uncultured marine phage</name>
    <dbReference type="NCBI Taxonomy" id="707152"/>
    <lineage>
        <taxon>Viruses</taxon>
        <taxon>environmental samples</taxon>
    </lineage>
</organism>
<reference evidence="1" key="1">
    <citation type="submission" date="2021-06" db="EMBL/GenBank/DDBJ databases">
        <authorList>
            <person name="Gannon L."/>
            <person name="Redgwell R T."/>
            <person name="Michniewski S."/>
            <person name="Harrison D C."/>
            <person name="Millard A."/>
        </authorList>
    </citation>
    <scope>NUCLEOTIDE SEQUENCE</scope>
</reference>
<gene>
    <name evidence="1" type="ORF">SLAVMIC_00065</name>
</gene>
<name>A0A8D9C899_9VIRU</name>
<dbReference type="EMBL" id="OU342829">
    <property type="protein sequence ID" value="CAG7579733.1"/>
    <property type="molecule type" value="Genomic_DNA"/>
</dbReference>
<proteinExistence type="predicted"/>
<sequence>MTKLHSYDIVASPGFGNVEWQTLNGWISYKPILNQTKDNVKRVIRDQRIDHLLKKC</sequence>
<protein>
    <submittedName>
        <fullName evidence="1">Uncharacterized protein</fullName>
    </submittedName>
</protein>
<evidence type="ECO:0000313" key="1">
    <source>
        <dbReference type="EMBL" id="CAG7579733.1"/>
    </source>
</evidence>